<gene>
    <name evidence="1" type="ORF">BOW52_08750</name>
</gene>
<dbReference type="AlphaFoldDB" id="A0A1T2KZU4"/>
<dbReference type="Proteomes" id="UP000190198">
    <property type="component" value="Unassembled WGS sequence"/>
</dbReference>
<dbReference type="InterPro" id="IPR056209">
    <property type="entry name" value="SU10_adaptor"/>
</dbReference>
<accession>A0A1T2KZU4</accession>
<sequence length="212" mass="23414">MAITTYAELKTALADWSHRSDLTTKMGDFIVLAESRFNDALRIKAMNALEDLTAVLGSRFISFPTGMKKLNGLSLVSGTEWTPLIQLSASALDKEISDTQGEPVYYAITNKIEFDCQSNNAYTVTARVFTENGLSDSVTTNDLLAEYPNIYLFSSLVELFDYIGDETQSAKYNGKRNEAVKLANLNAHRSKAPAILTTELSRKGSFNIITDD</sequence>
<dbReference type="Pfam" id="PF24175">
    <property type="entry name" value="SU10_adaptor"/>
    <property type="match status" value="1"/>
</dbReference>
<protein>
    <submittedName>
        <fullName evidence="1">Uncharacterized protein</fullName>
    </submittedName>
</protein>
<name>A0A1T2KZU4_9GAMM</name>
<dbReference type="OrthoDB" id="7008875at2"/>
<comment type="caution">
    <text evidence="1">The sequence shown here is derived from an EMBL/GenBank/DDBJ whole genome shotgun (WGS) entry which is preliminary data.</text>
</comment>
<evidence type="ECO:0000313" key="1">
    <source>
        <dbReference type="EMBL" id="OOZ38341.1"/>
    </source>
</evidence>
<evidence type="ECO:0000313" key="2">
    <source>
        <dbReference type="Proteomes" id="UP000190198"/>
    </source>
</evidence>
<proteinExistence type="predicted"/>
<dbReference type="RefSeq" id="WP_078477391.1">
    <property type="nucleotide sequence ID" value="NZ_MPRK01000188.1"/>
</dbReference>
<dbReference type="EMBL" id="MPRK01000188">
    <property type="protein sequence ID" value="OOZ38341.1"/>
    <property type="molecule type" value="Genomic_DNA"/>
</dbReference>
<organism evidence="1 2">
    <name type="scientific">Solemya elarraichensis gill symbiont</name>
    <dbReference type="NCBI Taxonomy" id="1918949"/>
    <lineage>
        <taxon>Bacteria</taxon>
        <taxon>Pseudomonadati</taxon>
        <taxon>Pseudomonadota</taxon>
        <taxon>Gammaproteobacteria</taxon>
        <taxon>sulfur-oxidizing symbionts</taxon>
    </lineage>
</organism>
<keyword evidence="2" id="KW-1185">Reference proteome</keyword>
<reference evidence="1 2" key="1">
    <citation type="submission" date="2016-11" db="EMBL/GenBank/DDBJ databases">
        <title>Mixed transmission modes and dynamic genome evolution in an obligate animal-bacterial symbiosis.</title>
        <authorList>
            <person name="Russell S.L."/>
            <person name="Corbett-Detig R.B."/>
            <person name="Cavanaugh C.M."/>
        </authorList>
    </citation>
    <scope>NUCLEOTIDE SEQUENCE [LARGE SCALE GENOMIC DNA]</scope>
    <source>
        <strain evidence="1">Sp-SM6</strain>
    </source>
</reference>